<name>A0A1H4L3C4_STRMJ</name>
<evidence type="ECO:0000313" key="2">
    <source>
        <dbReference type="EMBL" id="SEB65237.1"/>
    </source>
</evidence>
<organism evidence="2 3">
    <name type="scientific">Streptomyces melanosporofaciens</name>
    <dbReference type="NCBI Taxonomy" id="67327"/>
    <lineage>
        <taxon>Bacteria</taxon>
        <taxon>Bacillati</taxon>
        <taxon>Actinomycetota</taxon>
        <taxon>Actinomycetes</taxon>
        <taxon>Kitasatosporales</taxon>
        <taxon>Streptomycetaceae</taxon>
        <taxon>Streptomyces</taxon>
        <taxon>Streptomyces violaceusniger group</taxon>
    </lineage>
</organism>
<reference evidence="3" key="1">
    <citation type="submission" date="2016-10" db="EMBL/GenBank/DDBJ databases">
        <authorList>
            <person name="Varghese N."/>
            <person name="Submissions S."/>
        </authorList>
    </citation>
    <scope>NUCLEOTIDE SEQUENCE [LARGE SCALE GENOMIC DNA]</scope>
    <source>
        <strain evidence="3">DSM 40318</strain>
    </source>
</reference>
<feature type="domain" description="Antitoxin FitA-like ribbon-helix-helix" evidence="1">
    <location>
        <begin position="17"/>
        <end position="50"/>
    </location>
</feature>
<sequence length="90" mass="9430">MRLHYACSAAKMQRMTALTIRDVPDDALATLKARAAQAGKSLQAYALDVLVGEASRPTLAEVAARAEAEASASLSTSDVLTAIRDARAGR</sequence>
<proteinExistence type="predicted"/>
<dbReference type="Proteomes" id="UP000198609">
    <property type="component" value="Unassembled WGS sequence"/>
</dbReference>
<dbReference type="EMBL" id="FNST01000002">
    <property type="protein sequence ID" value="SEB65237.1"/>
    <property type="molecule type" value="Genomic_DNA"/>
</dbReference>
<accession>A0A1H4L3C4</accession>
<gene>
    <name evidence="2" type="ORF">SAMN04490356_1121</name>
</gene>
<keyword evidence="3" id="KW-1185">Reference proteome</keyword>
<protein>
    <recommendedName>
        <fullName evidence="1">Antitoxin FitA-like ribbon-helix-helix domain-containing protein</fullName>
    </recommendedName>
</protein>
<evidence type="ECO:0000259" key="1">
    <source>
        <dbReference type="Pfam" id="PF22513"/>
    </source>
</evidence>
<dbReference type="AlphaFoldDB" id="A0A1H4L3C4"/>
<dbReference type="SUPFAM" id="SSF47598">
    <property type="entry name" value="Ribbon-helix-helix"/>
    <property type="match status" value="1"/>
</dbReference>
<dbReference type="InterPro" id="IPR010985">
    <property type="entry name" value="Ribbon_hlx_hlx"/>
</dbReference>
<dbReference type="Pfam" id="PF22513">
    <property type="entry name" value="FitA-like_RHH"/>
    <property type="match status" value="1"/>
</dbReference>
<evidence type="ECO:0000313" key="3">
    <source>
        <dbReference type="Proteomes" id="UP000198609"/>
    </source>
</evidence>
<dbReference type="GO" id="GO:0006355">
    <property type="term" value="P:regulation of DNA-templated transcription"/>
    <property type="evidence" value="ECO:0007669"/>
    <property type="project" value="InterPro"/>
</dbReference>
<dbReference type="InterPro" id="IPR053853">
    <property type="entry name" value="FitA-like_RHH"/>
</dbReference>